<feature type="compositionally biased region" description="Basic and acidic residues" evidence="1">
    <location>
        <begin position="8"/>
        <end position="30"/>
    </location>
</feature>
<name>A0A699UTB0_TANCI</name>
<comment type="caution">
    <text evidence="2">The sequence shown here is derived from an EMBL/GenBank/DDBJ whole genome shotgun (WGS) entry which is preliminary data.</text>
</comment>
<organism evidence="2">
    <name type="scientific">Tanacetum cinerariifolium</name>
    <name type="common">Dalmatian daisy</name>
    <name type="synonym">Chrysanthemum cinerariifolium</name>
    <dbReference type="NCBI Taxonomy" id="118510"/>
    <lineage>
        <taxon>Eukaryota</taxon>
        <taxon>Viridiplantae</taxon>
        <taxon>Streptophyta</taxon>
        <taxon>Embryophyta</taxon>
        <taxon>Tracheophyta</taxon>
        <taxon>Spermatophyta</taxon>
        <taxon>Magnoliopsida</taxon>
        <taxon>eudicotyledons</taxon>
        <taxon>Gunneridae</taxon>
        <taxon>Pentapetalae</taxon>
        <taxon>asterids</taxon>
        <taxon>campanulids</taxon>
        <taxon>Asterales</taxon>
        <taxon>Asteraceae</taxon>
        <taxon>Asteroideae</taxon>
        <taxon>Anthemideae</taxon>
        <taxon>Anthemidinae</taxon>
        <taxon>Tanacetum</taxon>
    </lineage>
</organism>
<feature type="region of interest" description="Disordered" evidence="1">
    <location>
        <begin position="1"/>
        <end position="39"/>
    </location>
</feature>
<dbReference type="EMBL" id="BKCJ011353543">
    <property type="protein sequence ID" value="GFD24586.1"/>
    <property type="molecule type" value="Genomic_DNA"/>
</dbReference>
<accession>A0A699UTB0</accession>
<evidence type="ECO:0000313" key="2">
    <source>
        <dbReference type="EMBL" id="GFD24586.1"/>
    </source>
</evidence>
<dbReference type="AlphaFoldDB" id="A0A699UTB0"/>
<sequence length="123" mass="13741">MPSSTHSSNDKDADEVPGRGEESSRIDDQARTNSSTQDVNTVRLSINTTNTNINTEKYREVSAEVDTNNLELSTVVSLIPTIRVHKDHPKEQIIGDLNLATQTRRMLNSSKENATVSYINKQR</sequence>
<gene>
    <name evidence="2" type="ORF">Tci_896555</name>
</gene>
<reference evidence="2" key="1">
    <citation type="journal article" date="2019" name="Sci. Rep.">
        <title>Draft genome of Tanacetum cinerariifolium, the natural source of mosquito coil.</title>
        <authorList>
            <person name="Yamashiro T."/>
            <person name="Shiraishi A."/>
            <person name="Satake H."/>
            <person name="Nakayama K."/>
        </authorList>
    </citation>
    <scope>NUCLEOTIDE SEQUENCE</scope>
</reference>
<evidence type="ECO:0000256" key="1">
    <source>
        <dbReference type="SAM" id="MobiDB-lite"/>
    </source>
</evidence>
<proteinExistence type="predicted"/>
<protein>
    <submittedName>
        <fullName evidence="2">Uncharacterized protein</fullName>
    </submittedName>
</protein>